<dbReference type="AlphaFoldDB" id="H0EWZ5"/>
<name>H0EWZ5_GLAL7</name>
<dbReference type="InParanoid" id="H0EWZ5"/>
<sequence>MAYEQRGERDFGGQGGGGGFEAGGGFGRGRGRRLKEGTKEKWRGQAPAILWILMVANLNV</sequence>
<accession>H0EWZ5</accession>
<dbReference type="HOGENOM" id="CLU_2941939_0_0_1"/>
<evidence type="ECO:0000313" key="3">
    <source>
        <dbReference type="Proteomes" id="UP000005446"/>
    </source>
</evidence>
<protein>
    <submittedName>
        <fullName evidence="2">Uncharacterized protein</fullName>
    </submittedName>
</protein>
<keyword evidence="3" id="KW-1185">Reference proteome</keyword>
<gene>
    <name evidence="2" type="ORF">M7I_7320</name>
</gene>
<dbReference type="Proteomes" id="UP000005446">
    <property type="component" value="Unassembled WGS sequence"/>
</dbReference>
<feature type="compositionally biased region" description="Gly residues" evidence="1">
    <location>
        <begin position="12"/>
        <end position="28"/>
    </location>
</feature>
<feature type="region of interest" description="Disordered" evidence="1">
    <location>
        <begin position="1"/>
        <end position="40"/>
    </location>
</feature>
<comment type="caution">
    <text evidence="2">The sequence shown here is derived from an EMBL/GenBank/DDBJ whole genome shotgun (WGS) entry which is preliminary data.</text>
</comment>
<dbReference type="EMBL" id="AGUE01000215">
    <property type="protein sequence ID" value="EHK96920.1"/>
    <property type="molecule type" value="Genomic_DNA"/>
</dbReference>
<organism evidence="2 3">
    <name type="scientific">Glarea lozoyensis (strain ATCC 74030 / MF5533)</name>
    <dbReference type="NCBI Taxonomy" id="1104152"/>
    <lineage>
        <taxon>Eukaryota</taxon>
        <taxon>Fungi</taxon>
        <taxon>Dikarya</taxon>
        <taxon>Ascomycota</taxon>
        <taxon>Pezizomycotina</taxon>
        <taxon>Leotiomycetes</taxon>
        <taxon>Helotiales</taxon>
        <taxon>Helotiaceae</taxon>
        <taxon>Glarea</taxon>
    </lineage>
</organism>
<feature type="compositionally biased region" description="Basic and acidic residues" evidence="1">
    <location>
        <begin position="1"/>
        <end position="11"/>
    </location>
</feature>
<evidence type="ECO:0000256" key="1">
    <source>
        <dbReference type="SAM" id="MobiDB-lite"/>
    </source>
</evidence>
<reference evidence="2 3" key="1">
    <citation type="journal article" date="2012" name="Eukaryot. Cell">
        <title>Genome sequence of the fungus Glarea lozoyensis: the first genome sequence of a species from the Helotiaceae family.</title>
        <authorList>
            <person name="Youssar L."/>
            <person name="Gruening B.A."/>
            <person name="Erxleben A."/>
            <person name="Guenther S."/>
            <person name="Huettel W."/>
        </authorList>
    </citation>
    <scope>NUCLEOTIDE SEQUENCE [LARGE SCALE GENOMIC DNA]</scope>
    <source>
        <strain evidence="3">ATCC 74030 / MF5533</strain>
    </source>
</reference>
<proteinExistence type="predicted"/>
<evidence type="ECO:0000313" key="2">
    <source>
        <dbReference type="EMBL" id="EHK96920.1"/>
    </source>
</evidence>